<reference evidence="2 3" key="1">
    <citation type="submission" date="2018-08" db="EMBL/GenBank/DDBJ databases">
        <title>A genome reference for cultivated species of the human gut microbiota.</title>
        <authorList>
            <person name="Zou Y."/>
            <person name="Xue W."/>
            <person name="Luo G."/>
        </authorList>
    </citation>
    <scope>NUCLEOTIDE SEQUENCE [LARGE SCALE GENOMIC DNA]</scope>
    <source>
        <strain evidence="2 3">AF45-14BH</strain>
    </source>
</reference>
<gene>
    <name evidence="2" type="ORF">DW068_15495</name>
</gene>
<name>A0A415G3G1_9FIRM</name>
<comment type="caution">
    <text evidence="2">The sequence shown here is derived from an EMBL/GenBank/DDBJ whole genome shotgun (WGS) entry which is preliminary data.</text>
</comment>
<keyword evidence="1" id="KW-1133">Transmembrane helix</keyword>
<evidence type="ECO:0000313" key="3">
    <source>
        <dbReference type="Proteomes" id="UP000283497"/>
    </source>
</evidence>
<evidence type="ECO:0000313" key="2">
    <source>
        <dbReference type="EMBL" id="RHK33570.1"/>
    </source>
</evidence>
<proteinExistence type="predicted"/>
<feature type="transmembrane region" description="Helical" evidence="1">
    <location>
        <begin position="9"/>
        <end position="27"/>
    </location>
</feature>
<dbReference type="Proteomes" id="UP000283497">
    <property type="component" value="Unassembled WGS sequence"/>
</dbReference>
<organism evidence="2 3">
    <name type="scientific">Anaerobutyricum hallii</name>
    <dbReference type="NCBI Taxonomy" id="39488"/>
    <lineage>
        <taxon>Bacteria</taxon>
        <taxon>Bacillati</taxon>
        <taxon>Bacillota</taxon>
        <taxon>Clostridia</taxon>
        <taxon>Lachnospirales</taxon>
        <taxon>Lachnospiraceae</taxon>
        <taxon>Anaerobutyricum</taxon>
    </lineage>
</organism>
<evidence type="ECO:0000256" key="1">
    <source>
        <dbReference type="SAM" id="Phobius"/>
    </source>
</evidence>
<keyword evidence="1" id="KW-0472">Membrane</keyword>
<protein>
    <submittedName>
        <fullName evidence="2">Uncharacterized protein</fullName>
    </submittedName>
</protein>
<dbReference type="EMBL" id="QRNJ01000089">
    <property type="protein sequence ID" value="RHK33570.1"/>
    <property type="molecule type" value="Genomic_DNA"/>
</dbReference>
<accession>A0A415G3G1</accession>
<keyword evidence="1" id="KW-0812">Transmembrane</keyword>
<sequence>MKNQYKKDMHYFLFLSMVFQLIYYYAYCEMDVRTEEYRKKIRDLLYTTITDDMISGLRASFLLEENLENILRSFQYRVPKDISVTDTFEASTDFIIAKYKIWTKDFNVKFLFMLYCQYYDLIGCFYKLSDFFNGMGCQELKRMLF</sequence>
<dbReference type="AlphaFoldDB" id="A0A415G3G1"/>